<protein>
    <recommendedName>
        <fullName evidence="8">Pseudouridine-5'-phosphate glycosidase</fullName>
    </recommendedName>
</protein>
<evidence type="ECO:0000313" key="6">
    <source>
        <dbReference type="EMBL" id="CAD7705305.1"/>
    </source>
</evidence>
<dbReference type="Proteomes" id="UP000708148">
    <property type="component" value="Unassembled WGS sequence"/>
</dbReference>
<dbReference type="GO" id="GO:0004730">
    <property type="term" value="F:pseudouridylate synthase activity"/>
    <property type="evidence" value="ECO:0007669"/>
    <property type="project" value="InterPro"/>
</dbReference>
<keyword evidence="4" id="KW-0456">Lyase</keyword>
<dbReference type="Pfam" id="PF04227">
    <property type="entry name" value="Indigoidine_A"/>
    <property type="match status" value="1"/>
</dbReference>
<keyword evidence="7" id="KW-1185">Reference proteome</keyword>
<dbReference type="PANTHER" id="PTHR42909">
    <property type="entry name" value="ZGC:136858"/>
    <property type="match status" value="1"/>
</dbReference>
<reference evidence="6" key="1">
    <citation type="submission" date="2020-12" db="EMBL/GenBank/DDBJ databases">
        <authorList>
            <person name="Iha C."/>
        </authorList>
    </citation>
    <scope>NUCLEOTIDE SEQUENCE</scope>
</reference>
<organism evidence="6 7">
    <name type="scientific">Ostreobium quekettii</name>
    <dbReference type="NCBI Taxonomy" id="121088"/>
    <lineage>
        <taxon>Eukaryota</taxon>
        <taxon>Viridiplantae</taxon>
        <taxon>Chlorophyta</taxon>
        <taxon>core chlorophytes</taxon>
        <taxon>Ulvophyceae</taxon>
        <taxon>TCBD clade</taxon>
        <taxon>Bryopsidales</taxon>
        <taxon>Ostreobineae</taxon>
        <taxon>Ostreobiaceae</taxon>
        <taxon>Ostreobium</taxon>
    </lineage>
</organism>
<proteinExistence type="inferred from homology"/>
<evidence type="ECO:0000256" key="5">
    <source>
        <dbReference type="ARBA" id="ARBA00023295"/>
    </source>
</evidence>
<dbReference type="InterPro" id="IPR007342">
    <property type="entry name" value="PsuG"/>
</dbReference>
<dbReference type="SUPFAM" id="SSF110581">
    <property type="entry name" value="Indigoidine synthase A-like"/>
    <property type="match status" value="1"/>
</dbReference>
<dbReference type="PANTHER" id="PTHR42909:SF1">
    <property type="entry name" value="CARBOHYDRATE KINASE PFKB DOMAIN-CONTAINING PROTEIN"/>
    <property type="match status" value="1"/>
</dbReference>
<keyword evidence="1" id="KW-0479">Metal-binding</keyword>
<dbReference type="GO" id="GO:0005737">
    <property type="term" value="C:cytoplasm"/>
    <property type="evidence" value="ECO:0007669"/>
    <property type="project" value="TreeGrafter"/>
</dbReference>
<gene>
    <name evidence="6" type="ORF">OSTQU699_LOCUS10660</name>
</gene>
<evidence type="ECO:0008006" key="8">
    <source>
        <dbReference type="Google" id="ProtNLM"/>
    </source>
</evidence>
<evidence type="ECO:0000256" key="4">
    <source>
        <dbReference type="ARBA" id="ARBA00023239"/>
    </source>
</evidence>
<dbReference type="AlphaFoldDB" id="A0A8S1JIW9"/>
<name>A0A8S1JIW9_9CHLO</name>
<evidence type="ECO:0000313" key="7">
    <source>
        <dbReference type="Proteomes" id="UP000708148"/>
    </source>
</evidence>
<keyword evidence="3" id="KW-0464">Manganese</keyword>
<dbReference type="InterPro" id="IPR022830">
    <property type="entry name" value="Indigdn_synthA-like"/>
</dbReference>
<evidence type="ECO:0000256" key="1">
    <source>
        <dbReference type="ARBA" id="ARBA00022723"/>
    </source>
</evidence>
<evidence type="ECO:0000256" key="2">
    <source>
        <dbReference type="ARBA" id="ARBA00022801"/>
    </source>
</evidence>
<dbReference type="HAMAP" id="MF_01876">
    <property type="entry name" value="PsiMP_glycosidase"/>
    <property type="match status" value="1"/>
</dbReference>
<accession>A0A8S1JIW9</accession>
<dbReference type="GO" id="GO:0046872">
    <property type="term" value="F:metal ion binding"/>
    <property type="evidence" value="ECO:0007669"/>
    <property type="project" value="UniProtKB-KW"/>
</dbReference>
<dbReference type="GO" id="GO:0016798">
    <property type="term" value="F:hydrolase activity, acting on glycosyl bonds"/>
    <property type="evidence" value="ECO:0007669"/>
    <property type="project" value="UniProtKB-KW"/>
</dbReference>
<keyword evidence="5" id="KW-0326">Glycosidase</keyword>
<evidence type="ECO:0000256" key="3">
    <source>
        <dbReference type="ARBA" id="ARBA00023211"/>
    </source>
</evidence>
<comment type="caution">
    <text evidence="6">The sequence shown here is derived from an EMBL/GenBank/DDBJ whole genome shotgun (WGS) entry which is preliminary data.</text>
</comment>
<dbReference type="OrthoDB" id="198885at2759"/>
<dbReference type="EMBL" id="CAJHUC010003079">
    <property type="protein sequence ID" value="CAD7705305.1"/>
    <property type="molecule type" value="Genomic_DNA"/>
</dbReference>
<keyword evidence="2" id="KW-0378">Hydrolase</keyword>
<sequence length="310" mass="31732">MAPRVVLTDEVRDALASGAPVVALDSTMITHVLPYPQNLATALQVEEVVRSHGAVPATVAIVGGQPRAGLTQVELEALAAKGQSVRKTSLRDLPAAMAKGSDGATTVAATAFLAATAGIRVFVTGGIGGVGRGGEASMDVSADVNVVGRVPVLVVCAGAQSILDIPRTLEYLETQGICVAAYGSDDFPAFFTPSSGCRAPARVDTPEEAAALMHASLRLGLGSGVVLGVPIPEEGASAGECVEQVVREALQQCEEKNVERCKVTPFLLEQIRERSEGDALDANVAVINNNAAIGAQVAACLSKLLQGGEN</sequence>
<dbReference type="Gene3D" id="3.40.1790.10">
    <property type="entry name" value="Indigoidine synthase domain"/>
    <property type="match status" value="1"/>
</dbReference>